<feature type="active site" description="Proton acceptor" evidence="14 15">
    <location>
        <position position="192"/>
    </location>
</feature>
<feature type="binding site" evidence="14">
    <location>
        <position position="256"/>
    </location>
    <ligand>
        <name>sn-glycerol 3-phosphate</name>
        <dbReference type="ChEBI" id="CHEBI:57597"/>
    </ligand>
</feature>
<dbReference type="Gene3D" id="3.40.50.720">
    <property type="entry name" value="NAD(P)-binding Rossmann-like Domain"/>
    <property type="match status" value="1"/>
</dbReference>
<dbReference type="GO" id="GO:0051287">
    <property type="term" value="F:NAD binding"/>
    <property type="evidence" value="ECO:0007669"/>
    <property type="project" value="InterPro"/>
</dbReference>
<evidence type="ECO:0000256" key="15">
    <source>
        <dbReference type="PIRSR" id="PIRSR000114-1"/>
    </source>
</evidence>
<dbReference type="AlphaFoldDB" id="A0A7C3G5Z8"/>
<feature type="binding site" evidence="14">
    <location>
        <position position="139"/>
    </location>
    <ligand>
        <name>sn-glycerol 3-phosphate</name>
        <dbReference type="ChEBI" id="CHEBI:57597"/>
    </ligand>
</feature>
<comment type="function">
    <text evidence="14">Catalyzes the reduction of the glycolytic intermediate dihydroxyacetone phosphate (DHAP) to sn-glycerol 3-phosphate (G3P), the key precursor for phospholipid synthesis.</text>
</comment>
<dbReference type="PIRSF" id="PIRSF000114">
    <property type="entry name" value="Glycerol-3-P_dh"/>
    <property type="match status" value="1"/>
</dbReference>
<evidence type="ECO:0000259" key="20">
    <source>
        <dbReference type="Pfam" id="PF07479"/>
    </source>
</evidence>
<evidence type="ECO:0000256" key="6">
    <source>
        <dbReference type="ARBA" id="ARBA00023027"/>
    </source>
</evidence>
<feature type="binding site" evidence="14">
    <location>
        <position position="141"/>
    </location>
    <ligand>
        <name>NADPH</name>
        <dbReference type="ChEBI" id="CHEBI:57783"/>
    </ligand>
</feature>
<dbReference type="GO" id="GO:0005829">
    <property type="term" value="C:cytosol"/>
    <property type="evidence" value="ECO:0007669"/>
    <property type="project" value="TreeGrafter"/>
</dbReference>
<dbReference type="PRINTS" id="PR00077">
    <property type="entry name" value="GPDHDRGNASE"/>
</dbReference>
<feature type="binding site" evidence="14">
    <location>
        <position position="280"/>
    </location>
    <ligand>
        <name>NADPH</name>
        <dbReference type="ChEBI" id="CHEBI:57783"/>
    </ligand>
</feature>
<feature type="binding site" evidence="14">
    <location>
        <position position="109"/>
    </location>
    <ligand>
        <name>sn-glycerol 3-phosphate</name>
        <dbReference type="ChEBI" id="CHEBI:57597"/>
    </ligand>
</feature>
<sequence>MTNTFQTFGVIGGGAWGTALAQALAIAGRDVQLWTFEDECAEAINTRRENTLYLPGVSLRAEIKASTDFSTLAHTDAVLAVAPAQHMRATLSQFAPHARPGLPVILCSKGIELSSLKFMTDVLSDVLPNSTPAVLSGPSFAIDVVKGLPTAVTLAVREQKLGDALASAIASPTFRPYLSDDLIGAEIGGAVKNVLAIACGIVLGKNLGKSAHAALIARGFAEMTRLGVALGAKPETLSGLSGLGDLVLTCSSEQSRNMSCGLALGQGVPLADIMGGRSAVTEGVATAPALVKLARNAHVEMPISEAVDAILAGRVGLDEAINGLLGRERKKEGL</sequence>
<dbReference type="InterPro" id="IPR008927">
    <property type="entry name" value="6-PGluconate_DH-like_C_sf"/>
</dbReference>
<dbReference type="FunFam" id="1.10.1040.10:FF:000001">
    <property type="entry name" value="Glycerol-3-phosphate dehydrogenase [NAD(P)+]"/>
    <property type="match status" value="1"/>
</dbReference>
<feature type="binding site" evidence="14">
    <location>
        <position position="109"/>
    </location>
    <ligand>
        <name>NADPH</name>
        <dbReference type="ChEBI" id="CHEBI:57783"/>
    </ligand>
</feature>
<keyword evidence="4 14" id="KW-0521">NADP</keyword>
<feature type="binding site" evidence="16">
    <location>
        <begin position="256"/>
        <end position="257"/>
    </location>
    <ligand>
        <name>substrate</name>
    </ligand>
</feature>
<evidence type="ECO:0000259" key="19">
    <source>
        <dbReference type="Pfam" id="PF01210"/>
    </source>
</evidence>
<comment type="catalytic activity">
    <reaction evidence="14">
        <text>sn-glycerol 3-phosphate + NAD(+) = dihydroxyacetone phosphate + NADH + H(+)</text>
        <dbReference type="Rhea" id="RHEA:11092"/>
        <dbReference type="ChEBI" id="CHEBI:15378"/>
        <dbReference type="ChEBI" id="CHEBI:57540"/>
        <dbReference type="ChEBI" id="CHEBI:57597"/>
        <dbReference type="ChEBI" id="CHEBI:57642"/>
        <dbReference type="ChEBI" id="CHEBI:57945"/>
        <dbReference type="EC" id="1.1.1.94"/>
    </reaction>
</comment>
<dbReference type="InterPro" id="IPR011128">
    <property type="entry name" value="G3P_DH_NAD-dep_N"/>
</dbReference>
<dbReference type="NCBIfam" id="NF000940">
    <property type="entry name" value="PRK00094.1-2"/>
    <property type="match status" value="1"/>
</dbReference>
<comment type="similarity">
    <text evidence="1 14 18">Belongs to the NAD-dependent glycerol-3-phosphate dehydrogenase family.</text>
</comment>
<dbReference type="PROSITE" id="PS00957">
    <property type="entry name" value="NAD_G3PDH"/>
    <property type="match status" value="1"/>
</dbReference>
<evidence type="ECO:0000256" key="8">
    <source>
        <dbReference type="ARBA" id="ARBA00023209"/>
    </source>
</evidence>
<name>A0A7C3G5Z8_9PROT</name>
<dbReference type="PANTHER" id="PTHR11728">
    <property type="entry name" value="GLYCEROL-3-PHOSPHATE DEHYDROGENASE"/>
    <property type="match status" value="1"/>
</dbReference>
<feature type="binding site" evidence="14">
    <location>
        <position position="255"/>
    </location>
    <ligand>
        <name>sn-glycerol 3-phosphate</name>
        <dbReference type="ChEBI" id="CHEBI:57597"/>
    </ligand>
</feature>
<dbReference type="NCBIfam" id="NF000942">
    <property type="entry name" value="PRK00094.1-4"/>
    <property type="match status" value="1"/>
</dbReference>
<dbReference type="InterPro" id="IPR006109">
    <property type="entry name" value="G3P_DH_NAD-dep_C"/>
</dbReference>
<evidence type="ECO:0000256" key="10">
    <source>
        <dbReference type="ARBA" id="ARBA00052716"/>
    </source>
</evidence>
<accession>A0A7C3G5Z8</accession>
<feature type="domain" description="Glycerol-3-phosphate dehydrogenase NAD-dependent C-terminal" evidence="20">
    <location>
        <begin position="181"/>
        <end position="321"/>
    </location>
</feature>
<evidence type="ECO:0000256" key="4">
    <source>
        <dbReference type="ARBA" id="ARBA00022857"/>
    </source>
</evidence>
<keyword evidence="6 14" id="KW-0520">NAD</keyword>
<evidence type="ECO:0000256" key="1">
    <source>
        <dbReference type="ARBA" id="ARBA00011009"/>
    </source>
</evidence>
<reference evidence="21" key="1">
    <citation type="journal article" date="2020" name="mSystems">
        <title>Genome- and Community-Level Interaction Insights into Carbon Utilization and Element Cycling Functions of Hydrothermarchaeota in Hydrothermal Sediment.</title>
        <authorList>
            <person name="Zhou Z."/>
            <person name="Liu Y."/>
            <person name="Xu W."/>
            <person name="Pan J."/>
            <person name="Luo Z.H."/>
            <person name="Li M."/>
        </authorList>
    </citation>
    <scope>NUCLEOTIDE SEQUENCE [LARGE SCALE GENOMIC DNA]</scope>
    <source>
        <strain evidence="21">HyVt-489</strain>
    </source>
</reference>
<keyword evidence="3 14" id="KW-0547">Nucleotide-binding</keyword>
<evidence type="ECO:0000256" key="5">
    <source>
        <dbReference type="ARBA" id="ARBA00023002"/>
    </source>
</evidence>
<dbReference type="InterPro" id="IPR013328">
    <property type="entry name" value="6PGD_dom2"/>
</dbReference>
<dbReference type="Pfam" id="PF07479">
    <property type="entry name" value="NAD_Gly3P_dh_C"/>
    <property type="match status" value="1"/>
</dbReference>
<dbReference type="HAMAP" id="MF_00394">
    <property type="entry name" value="NAD_Glyc3P_dehydrog"/>
    <property type="match status" value="1"/>
</dbReference>
<dbReference type="Gene3D" id="1.10.1040.10">
    <property type="entry name" value="N-(1-d-carboxylethyl)-l-norvaline Dehydrogenase, domain 2"/>
    <property type="match status" value="1"/>
</dbReference>
<dbReference type="GO" id="GO:0006650">
    <property type="term" value="P:glycerophospholipid metabolic process"/>
    <property type="evidence" value="ECO:0007669"/>
    <property type="project" value="UniProtKB-UniRule"/>
</dbReference>
<comment type="catalytic activity">
    <reaction evidence="10">
        <text>sn-glycerol 3-phosphate + NADP(+) = dihydroxyacetone phosphate + NADPH + H(+)</text>
        <dbReference type="Rhea" id="RHEA:11096"/>
        <dbReference type="ChEBI" id="CHEBI:15378"/>
        <dbReference type="ChEBI" id="CHEBI:57597"/>
        <dbReference type="ChEBI" id="CHEBI:57642"/>
        <dbReference type="ChEBI" id="CHEBI:57783"/>
        <dbReference type="ChEBI" id="CHEBI:58349"/>
        <dbReference type="EC" id="1.1.1.94"/>
    </reaction>
    <physiologicalReaction direction="right-to-left" evidence="10">
        <dbReference type="Rhea" id="RHEA:11098"/>
    </physiologicalReaction>
</comment>
<dbReference type="EC" id="1.1.1.94" evidence="11 14"/>
<evidence type="ECO:0000256" key="12">
    <source>
        <dbReference type="ARBA" id="ARBA00069372"/>
    </source>
</evidence>
<keyword evidence="5 14" id="KW-0560">Oxidoreductase</keyword>
<evidence type="ECO:0000256" key="14">
    <source>
        <dbReference type="HAMAP-Rule" id="MF_00394"/>
    </source>
</evidence>
<evidence type="ECO:0000256" key="2">
    <source>
        <dbReference type="ARBA" id="ARBA00022516"/>
    </source>
</evidence>
<feature type="binding site" evidence="14">
    <location>
        <position position="192"/>
    </location>
    <ligand>
        <name>sn-glycerol 3-phosphate</name>
        <dbReference type="ChEBI" id="CHEBI:57597"/>
    </ligand>
</feature>
<evidence type="ECO:0000256" key="13">
    <source>
        <dbReference type="ARBA" id="ARBA00080511"/>
    </source>
</evidence>
<dbReference type="GO" id="GO:0008654">
    <property type="term" value="P:phospholipid biosynthetic process"/>
    <property type="evidence" value="ECO:0007669"/>
    <property type="project" value="UniProtKB-KW"/>
</dbReference>
<feature type="domain" description="Glycerol-3-phosphate dehydrogenase NAD-dependent N-terminal" evidence="19">
    <location>
        <begin position="9"/>
        <end position="160"/>
    </location>
</feature>
<keyword evidence="7 14" id="KW-0443">Lipid metabolism</keyword>
<feature type="binding site" evidence="14">
    <location>
        <position position="245"/>
    </location>
    <ligand>
        <name>sn-glycerol 3-phosphate</name>
        <dbReference type="ChEBI" id="CHEBI:57597"/>
    </ligand>
</feature>
<dbReference type="Pfam" id="PF01210">
    <property type="entry name" value="NAD_Gly3P_dh_N"/>
    <property type="match status" value="1"/>
</dbReference>
<keyword evidence="8 14" id="KW-0594">Phospholipid biosynthesis</keyword>
<organism evidence="21">
    <name type="scientific">Hellea balneolensis</name>
    <dbReference type="NCBI Taxonomy" id="287478"/>
    <lineage>
        <taxon>Bacteria</taxon>
        <taxon>Pseudomonadati</taxon>
        <taxon>Pseudomonadota</taxon>
        <taxon>Alphaproteobacteria</taxon>
        <taxon>Maricaulales</taxon>
        <taxon>Robiginitomaculaceae</taxon>
        <taxon>Hellea</taxon>
    </lineage>
</organism>
<dbReference type="PANTHER" id="PTHR11728:SF1">
    <property type="entry name" value="GLYCEROL-3-PHOSPHATE DEHYDROGENASE [NAD(+)] 2, CHLOROPLASTIC"/>
    <property type="match status" value="1"/>
</dbReference>
<evidence type="ECO:0000313" key="21">
    <source>
        <dbReference type="EMBL" id="HFB55493.1"/>
    </source>
</evidence>
<dbReference type="Proteomes" id="UP000886042">
    <property type="component" value="Unassembled WGS sequence"/>
</dbReference>
<feature type="binding site" evidence="16">
    <location>
        <position position="109"/>
    </location>
    <ligand>
        <name>substrate</name>
    </ligand>
</feature>
<dbReference type="SUPFAM" id="SSF48179">
    <property type="entry name" value="6-phosphogluconate dehydrogenase C-terminal domain-like"/>
    <property type="match status" value="1"/>
</dbReference>
<dbReference type="EMBL" id="DRMN01000398">
    <property type="protein sequence ID" value="HFB55493.1"/>
    <property type="molecule type" value="Genomic_DNA"/>
</dbReference>
<evidence type="ECO:0000256" key="3">
    <source>
        <dbReference type="ARBA" id="ARBA00022741"/>
    </source>
</evidence>
<evidence type="ECO:0000256" key="18">
    <source>
        <dbReference type="RuleBase" id="RU000437"/>
    </source>
</evidence>
<feature type="binding site" evidence="14">
    <location>
        <position position="16"/>
    </location>
    <ligand>
        <name>NADPH</name>
        <dbReference type="ChEBI" id="CHEBI:57783"/>
    </ligand>
</feature>
<dbReference type="GO" id="GO:0047952">
    <property type="term" value="F:glycerol-3-phosphate dehydrogenase [NAD(P)+] activity"/>
    <property type="evidence" value="ECO:0007669"/>
    <property type="project" value="UniProtKB-UniRule"/>
</dbReference>
<comment type="caution">
    <text evidence="21">The sequence shown here is derived from an EMBL/GenBank/DDBJ whole genome shotgun (WGS) entry which is preliminary data.</text>
</comment>
<comment type="caution">
    <text evidence="14">Lacks conserved residue(s) required for the propagation of feature annotation.</text>
</comment>
<evidence type="ECO:0000256" key="11">
    <source>
        <dbReference type="ARBA" id="ARBA00066687"/>
    </source>
</evidence>
<dbReference type="InterPro" id="IPR006168">
    <property type="entry name" value="G3P_DH_NAD-dep"/>
</dbReference>
<dbReference type="GO" id="GO:0046168">
    <property type="term" value="P:glycerol-3-phosphate catabolic process"/>
    <property type="evidence" value="ECO:0007669"/>
    <property type="project" value="InterPro"/>
</dbReference>
<keyword evidence="9 14" id="KW-1208">Phospholipid metabolism</keyword>
<feature type="binding site" evidence="17">
    <location>
        <position position="256"/>
    </location>
    <ligand>
        <name>NAD(+)</name>
        <dbReference type="ChEBI" id="CHEBI:57540"/>
    </ligand>
</feature>
<evidence type="ECO:0000256" key="7">
    <source>
        <dbReference type="ARBA" id="ARBA00023098"/>
    </source>
</evidence>
<feature type="binding site" evidence="17">
    <location>
        <position position="141"/>
    </location>
    <ligand>
        <name>NAD(+)</name>
        <dbReference type="ChEBI" id="CHEBI:57540"/>
    </ligand>
</feature>
<dbReference type="InterPro" id="IPR036291">
    <property type="entry name" value="NAD(P)-bd_dom_sf"/>
</dbReference>
<keyword evidence="2 14" id="KW-0444">Lipid biosynthesis</keyword>
<feature type="binding site" evidence="14">
    <location>
        <position position="282"/>
    </location>
    <ligand>
        <name>NADPH</name>
        <dbReference type="ChEBI" id="CHEBI:57783"/>
    </ligand>
</feature>
<gene>
    <name evidence="14" type="primary">gpsA</name>
    <name evidence="21" type="ORF">ENJ46_06165</name>
</gene>
<dbReference type="SUPFAM" id="SSF51735">
    <property type="entry name" value="NAD(P)-binding Rossmann-fold domains"/>
    <property type="match status" value="1"/>
</dbReference>
<comment type="subcellular location">
    <subcellularLocation>
        <location evidence="14">Cytoplasm</location>
    </subcellularLocation>
</comment>
<feature type="binding site" evidence="14">
    <location>
        <position position="256"/>
    </location>
    <ligand>
        <name>NADPH</name>
        <dbReference type="ChEBI" id="CHEBI:57783"/>
    </ligand>
</feature>
<keyword evidence="14" id="KW-0963">Cytoplasm</keyword>
<evidence type="ECO:0000256" key="9">
    <source>
        <dbReference type="ARBA" id="ARBA00023264"/>
    </source>
</evidence>
<feature type="binding site" evidence="17">
    <location>
        <position position="36"/>
    </location>
    <ligand>
        <name>NAD(+)</name>
        <dbReference type="ChEBI" id="CHEBI:57540"/>
    </ligand>
</feature>
<evidence type="ECO:0000256" key="17">
    <source>
        <dbReference type="PIRSR" id="PIRSR000114-3"/>
    </source>
</evidence>
<dbReference type="GO" id="GO:0005975">
    <property type="term" value="P:carbohydrate metabolic process"/>
    <property type="evidence" value="ECO:0007669"/>
    <property type="project" value="InterPro"/>
</dbReference>
<dbReference type="FunFam" id="3.40.50.720:FF:000019">
    <property type="entry name" value="Glycerol-3-phosphate dehydrogenase [NAD(P)+]"/>
    <property type="match status" value="1"/>
</dbReference>
<feature type="binding site" evidence="14">
    <location>
        <position position="53"/>
    </location>
    <ligand>
        <name>NADPH</name>
        <dbReference type="ChEBI" id="CHEBI:57783"/>
    </ligand>
</feature>
<evidence type="ECO:0000256" key="16">
    <source>
        <dbReference type="PIRSR" id="PIRSR000114-2"/>
    </source>
</evidence>
<feature type="binding site" evidence="14">
    <location>
        <position position="257"/>
    </location>
    <ligand>
        <name>sn-glycerol 3-phosphate</name>
        <dbReference type="ChEBI" id="CHEBI:57597"/>
    </ligand>
</feature>
<feature type="binding site" evidence="14">
    <location>
        <position position="137"/>
    </location>
    <ligand>
        <name>sn-glycerol 3-phosphate</name>
        <dbReference type="ChEBI" id="CHEBI:57597"/>
    </ligand>
</feature>
<comment type="pathway">
    <text evidence="14">Membrane lipid metabolism; glycerophospholipid metabolism.</text>
</comment>
<proteinExistence type="inferred from homology"/>
<protein>
    <recommendedName>
        <fullName evidence="12 14">Glycerol-3-phosphate dehydrogenase [NAD(P)+]</fullName>
        <ecNumber evidence="11 14">1.1.1.94</ecNumber>
    </recommendedName>
    <alternativeName>
        <fullName evidence="14">NAD(P)(+)-dependent glycerol-3-phosphate dehydrogenase</fullName>
    </alternativeName>
    <alternativeName>
        <fullName evidence="13 14">NAD(P)H-dependent dihydroxyacetone-phosphate reductase</fullName>
    </alternativeName>
</protein>
<dbReference type="GO" id="GO:0046167">
    <property type="term" value="P:glycerol-3-phosphate biosynthetic process"/>
    <property type="evidence" value="ECO:0007669"/>
    <property type="project" value="UniProtKB-UniRule"/>
</dbReference>
<feature type="binding site" evidence="17">
    <location>
        <begin position="12"/>
        <end position="17"/>
    </location>
    <ligand>
        <name>NAD(+)</name>
        <dbReference type="ChEBI" id="CHEBI:57540"/>
    </ligand>
</feature>
<dbReference type="UniPathway" id="UPA00940"/>